<gene>
    <name evidence="2" type="ORF">E9229_001228</name>
</gene>
<organism evidence="2 3">
    <name type="scientific">Paeniglutamicibacter cryotolerans</name>
    <dbReference type="NCBI Taxonomy" id="670079"/>
    <lineage>
        <taxon>Bacteria</taxon>
        <taxon>Bacillati</taxon>
        <taxon>Actinomycetota</taxon>
        <taxon>Actinomycetes</taxon>
        <taxon>Micrococcales</taxon>
        <taxon>Micrococcaceae</taxon>
        <taxon>Paeniglutamicibacter</taxon>
    </lineage>
</organism>
<dbReference type="EMBL" id="JACHVS010000001">
    <property type="protein sequence ID" value="MBB2995037.1"/>
    <property type="molecule type" value="Genomic_DNA"/>
</dbReference>
<proteinExistence type="predicted"/>
<keyword evidence="1" id="KW-0732">Signal</keyword>
<feature type="signal peptide" evidence="1">
    <location>
        <begin position="1"/>
        <end position="25"/>
    </location>
</feature>
<accession>A0A839QH29</accession>
<evidence type="ECO:0000256" key="1">
    <source>
        <dbReference type="SAM" id="SignalP"/>
    </source>
</evidence>
<dbReference type="AlphaFoldDB" id="A0A839QH29"/>
<reference evidence="2 3" key="1">
    <citation type="submission" date="2020-08" db="EMBL/GenBank/DDBJ databases">
        <title>Sequencing the genomes of 1000 actinobacteria strains.</title>
        <authorList>
            <person name="Klenk H.-P."/>
        </authorList>
    </citation>
    <scope>NUCLEOTIDE SEQUENCE [LARGE SCALE GENOMIC DNA]</scope>
    <source>
        <strain evidence="2 3">DSM 22826</strain>
    </source>
</reference>
<feature type="chain" id="PRO_5032861379" evidence="1">
    <location>
        <begin position="26"/>
        <end position="170"/>
    </location>
</feature>
<evidence type="ECO:0000313" key="2">
    <source>
        <dbReference type="EMBL" id="MBB2995037.1"/>
    </source>
</evidence>
<evidence type="ECO:0000313" key="3">
    <source>
        <dbReference type="Proteomes" id="UP000523000"/>
    </source>
</evidence>
<dbReference type="PROSITE" id="PS51257">
    <property type="entry name" value="PROKAR_LIPOPROTEIN"/>
    <property type="match status" value="1"/>
</dbReference>
<name>A0A839QH29_9MICC</name>
<dbReference type="RefSeq" id="WP_183510351.1">
    <property type="nucleotide sequence ID" value="NZ_BAABGK010000113.1"/>
</dbReference>
<comment type="caution">
    <text evidence="2">The sequence shown here is derived from an EMBL/GenBank/DDBJ whole genome shotgun (WGS) entry which is preliminary data.</text>
</comment>
<protein>
    <submittedName>
        <fullName evidence="2">Uncharacterized protein</fullName>
    </submittedName>
</protein>
<sequence length="170" mass="16880">MRVPAQLLSAHFAAALLLTACTAQPESGCAEPALLVGFPVEVEATAVPANGLEELTLSACQDGICRETTLPLTPGSKTIDLGCGAPSPGSNPGDAQCSASASPDGSLLGHWSTVEFSTGPITFEASAPGFGPYRGTVTGLEASTGVGACVQSAFQTTLRITAAGINTTAG</sequence>
<dbReference type="Proteomes" id="UP000523000">
    <property type="component" value="Unassembled WGS sequence"/>
</dbReference>
<keyword evidence="3" id="KW-1185">Reference proteome</keyword>